<accession>A0A1H7G8W7</accession>
<dbReference type="RefSeq" id="WP_074791356.1">
    <property type="nucleotide sequence ID" value="NZ_FOAD01000001.1"/>
</dbReference>
<reference evidence="1 2" key="1">
    <citation type="submission" date="2016-10" db="EMBL/GenBank/DDBJ databases">
        <authorList>
            <person name="de Groot N.N."/>
        </authorList>
    </citation>
    <scope>NUCLEOTIDE SEQUENCE [LARGE SCALE GENOMIC DNA]</scope>
    <source>
        <strain evidence="1 2">CDM_5</strain>
    </source>
</reference>
<protein>
    <submittedName>
        <fullName evidence="1">Uncharacterized protein</fullName>
    </submittedName>
</protein>
<gene>
    <name evidence="1" type="ORF">SAMN04488691_101233</name>
</gene>
<dbReference type="PROSITE" id="PS51257">
    <property type="entry name" value="PROKAR_LIPOPROTEIN"/>
    <property type="match status" value="1"/>
</dbReference>
<name>A0A1H7G8W7_HALLR</name>
<proteinExistence type="predicted"/>
<dbReference type="AlphaFoldDB" id="A0A1H7G8W7"/>
<sequence length="339" mass="37130">MTNLLTRRSLLSKAAVASGIGGVSGCLGSVGRTTFLFSTFPVGESLTELTDSFIEADPTQIEAQFAIDYPDAYKRELVDTLIEEGTVDVVGWQLAYDRSFGTTTRPEPQFIERDGTYYSVTETGRTERTVSRWVFYLDLVDETPTSSDTVVTEPPSSLSETDQLLVERALEPVWGHGGAVDVDDRPLGGRGPTFHHKLDPDASELVPSAPFDYLNRDDAYFVPRTERGPVKQTRYTFEVEPVASSQSELESYVDSAVVDATFGADNSTDGVISILETATDLGSGRRYKERGSMSDDLTTIADRLGMTDNIPTEQSGYVSLNGAVISFSGTWYRASLSRR</sequence>
<dbReference type="EMBL" id="FOAD01000001">
    <property type="protein sequence ID" value="SEK33907.1"/>
    <property type="molecule type" value="Genomic_DNA"/>
</dbReference>
<organism evidence="1 2">
    <name type="scientific">Haloferax larsenii</name>
    <dbReference type="NCBI Taxonomy" id="302484"/>
    <lineage>
        <taxon>Archaea</taxon>
        <taxon>Methanobacteriati</taxon>
        <taxon>Methanobacteriota</taxon>
        <taxon>Stenosarchaea group</taxon>
        <taxon>Halobacteria</taxon>
        <taxon>Halobacteriales</taxon>
        <taxon>Haloferacaceae</taxon>
        <taxon>Haloferax</taxon>
    </lineage>
</organism>
<dbReference type="OrthoDB" id="300941at2157"/>
<dbReference type="Proteomes" id="UP000183894">
    <property type="component" value="Unassembled WGS sequence"/>
</dbReference>
<evidence type="ECO:0000313" key="1">
    <source>
        <dbReference type="EMBL" id="SEK33907.1"/>
    </source>
</evidence>
<evidence type="ECO:0000313" key="2">
    <source>
        <dbReference type="Proteomes" id="UP000183894"/>
    </source>
</evidence>